<comment type="caution">
    <text evidence="1">The sequence shown here is derived from an EMBL/GenBank/DDBJ whole genome shotgun (WGS) entry which is preliminary data.</text>
</comment>
<accession>A0A454CT42</accession>
<dbReference type="InterPro" id="IPR036069">
    <property type="entry name" value="DUF34/NIF3_sf"/>
</dbReference>
<dbReference type="InterPro" id="IPR015867">
    <property type="entry name" value="N-reg_PII/ATP_PRibTrfase_C"/>
</dbReference>
<protein>
    <submittedName>
        <fullName evidence="1">Nitrogen regulatory protein PII</fullName>
    </submittedName>
</protein>
<dbReference type="PANTHER" id="PTHR41774">
    <property type="match status" value="1"/>
</dbReference>
<sequence>MLHNLIGRYVFWEKMMEFKLEIYAPETEVVAIRDALNSVGAGVVGDYDSVISIVKISGFWRPTEGSEPVTGEKGEINFGEEVRIDVRCQESLVQAALDAIRRTSDQHFTSIQP</sequence>
<gene>
    <name evidence="1" type="primary">glnK</name>
    <name evidence="1" type="ORF">VCHENC02_4646</name>
</gene>
<dbReference type="Gene3D" id="3.30.70.120">
    <property type="match status" value="1"/>
</dbReference>
<organism evidence="1 2">
    <name type="scientific">Vibrio harveyi</name>
    <name type="common">Beneckea harveyi</name>
    <dbReference type="NCBI Taxonomy" id="669"/>
    <lineage>
        <taxon>Bacteria</taxon>
        <taxon>Pseudomonadati</taxon>
        <taxon>Pseudomonadota</taxon>
        <taxon>Gammaproteobacteria</taxon>
        <taxon>Vibrionales</taxon>
        <taxon>Vibrionaceae</taxon>
        <taxon>Vibrio</taxon>
    </lineage>
</organism>
<evidence type="ECO:0000313" key="1">
    <source>
        <dbReference type="EMBL" id="EKM29551.1"/>
    </source>
</evidence>
<evidence type="ECO:0000313" key="2">
    <source>
        <dbReference type="Proteomes" id="UP000008367"/>
    </source>
</evidence>
<dbReference type="SUPFAM" id="SSF102705">
    <property type="entry name" value="NIF3 (NGG1p interacting factor 3)-like"/>
    <property type="match status" value="1"/>
</dbReference>
<dbReference type="PANTHER" id="PTHR41774:SF1">
    <property type="entry name" value="NGG1P INTERACTING FACTOR NIF3"/>
    <property type="match status" value="1"/>
</dbReference>
<name>A0A454CT42_VIBHA</name>
<dbReference type="EMBL" id="AJSR01002039">
    <property type="protein sequence ID" value="EKM29551.1"/>
    <property type="molecule type" value="Genomic_DNA"/>
</dbReference>
<proteinExistence type="predicted"/>
<dbReference type="AlphaFoldDB" id="A0A454CT42"/>
<dbReference type="Proteomes" id="UP000008367">
    <property type="component" value="Unassembled WGS sequence"/>
</dbReference>
<reference evidence="1 2" key="1">
    <citation type="submission" date="2012-10" db="EMBL/GenBank/DDBJ databases">
        <title>Genome sequence of Vibrio Cholerae HENC-02.</title>
        <authorList>
            <person name="Eppinger M."/>
            <person name="Hasan N.A."/>
            <person name="Sengamalay N."/>
            <person name="Hine E."/>
            <person name="Su Q."/>
            <person name="Daugherty S.C."/>
            <person name="Young S."/>
            <person name="Sadzewicz L."/>
            <person name="Tallon L."/>
            <person name="Cebula T.A."/>
            <person name="Ravel J."/>
            <person name="Colwell R.R."/>
        </authorList>
    </citation>
    <scope>NUCLEOTIDE SEQUENCE [LARGE SCALE GENOMIC DNA]</scope>
    <source>
        <strain evidence="1 2">HENC-02</strain>
    </source>
</reference>